<comment type="caution">
    <text evidence="3">The sequence shown here is derived from an EMBL/GenBank/DDBJ whole genome shotgun (WGS) entry which is preliminary data.</text>
</comment>
<dbReference type="EMBL" id="JACHNX010000036">
    <property type="protein sequence ID" value="MBB4611599.1"/>
    <property type="molecule type" value="Genomic_DNA"/>
</dbReference>
<evidence type="ECO:0000313" key="3">
    <source>
        <dbReference type="EMBL" id="MBN3556883.1"/>
    </source>
</evidence>
<gene>
    <name evidence="2" type="ORF">GGQ89_003849</name>
    <name evidence="3" type="ORF">JYA60_01355</name>
</gene>
<evidence type="ECO:0000256" key="1">
    <source>
        <dbReference type="SAM" id="MobiDB-lite"/>
    </source>
</evidence>
<reference evidence="2 4" key="1">
    <citation type="submission" date="2020-08" db="EMBL/GenBank/DDBJ databases">
        <title>Genomic Encyclopedia of Type Strains, Phase IV (KMG-IV): sequencing the most valuable type-strain genomes for metagenomic binning, comparative biology and taxonomic classification.</title>
        <authorList>
            <person name="Goeker M."/>
        </authorList>
    </citation>
    <scope>NUCLEOTIDE SEQUENCE [LARGE SCALE GENOMIC DNA]</scope>
    <source>
        <strain evidence="2 4">DSM 14562</strain>
    </source>
</reference>
<accession>A0AA40ZYW1</accession>
<dbReference type="Proteomes" id="UP000584663">
    <property type="component" value="Unassembled WGS sequence"/>
</dbReference>
<keyword evidence="4" id="KW-1185">Reference proteome</keyword>
<dbReference type="AlphaFoldDB" id="A0AA40ZYW1"/>
<organism evidence="3 5">
    <name type="scientific">Sphingomonas yabuuchiae</name>
    <dbReference type="NCBI Taxonomy" id="172044"/>
    <lineage>
        <taxon>Bacteria</taxon>
        <taxon>Pseudomonadati</taxon>
        <taxon>Pseudomonadota</taxon>
        <taxon>Alphaproteobacteria</taxon>
        <taxon>Sphingomonadales</taxon>
        <taxon>Sphingomonadaceae</taxon>
        <taxon>Sphingomonas</taxon>
    </lineage>
</organism>
<evidence type="ECO:0000313" key="2">
    <source>
        <dbReference type="EMBL" id="MBB4611599.1"/>
    </source>
</evidence>
<reference evidence="3" key="2">
    <citation type="submission" date="2021-01" db="EMBL/GenBank/DDBJ databases">
        <title>Genome Sequencing of Type Strains.</title>
        <authorList>
            <person name="Lemaire J.F."/>
            <person name="Inderbitzin P."/>
            <person name="Collins S.B."/>
            <person name="Wespe N."/>
            <person name="Knight-Connoni V."/>
        </authorList>
    </citation>
    <scope>NUCLEOTIDE SEQUENCE</scope>
    <source>
        <strain evidence="3">DSM 14562</strain>
    </source>
</reference>
<feature type="region of interest" description="Disordered" evidence="1">
    <location>
        <begin position="76"/>
        <end position="97"/>
    </location>
</feature>
<dbReference type="Proteomes" id="UP000704529">
    <property type="component" value="Unassembled WGS sequence"/>
</dbReference>
<dbReference type="RefSeq" id="WP_184107001.1">
    <property type="nucleotide sequence ID" value="NZ_JACHNX010000036.1"/>
</dbReference>
<evidence type="ECO:0000313" key="4">
    <source>
        <dbReference type="Proteomes" id="UP000584663"/>
    </source>
</evidence>
<evidence type="ECO:0000313" key="5">
    <source>
        <dbReference type="Proteomes" id="UP000704529"/>
    </source>
</evidence>
<name>A0AA40ZYW1_9SPHN</name>
<sequence length="97" mass="10847">MQNKLYGEWAFSTPPIKPENADHILGAQVSVDRQGRPEFVDIQYRTADGGEAIRQVRMDWLNALALLSILKSMQLDSGAPFPNDPRNPNWRAGDGKP</sequence>
<protein>
    <submittedName>
        <fullName evidence="3">Uncharacterized protein</fullName>
    </submittedName>
</protein>
<dbReference type="EMBL" id="JAFHKU010000088">
    <property type="protein sequence ID" value="MBN3556883.1"/>
    <property type="molecule type" value="Genomic_DNA"/>
</dbReference>
<proteinExistence type="predicted"/>